<organism evidence="1 2">
    <name type="scientific">Niallia oryzisoli</name>
    <dbReference type="NCBI Taxonomy" id="1737571"/>
    <lineage>
        <taxon>Bacteria</taxon>
        <taxon>Bacillati</taxon>
        <taxon>Bacillota</taxon>
        <taxon>Bacilli</taxon>
        <taxon>Bacillales</taxon>
        <taxon>Bacillaceae</taxon>
        <taxon>Niallia</taxon>
    </lineage>
</organism>
<evidence type="ECO:0000313" key="2">
    <source>
        <dbReference type="Proteomes" id="UP001357223"/>
    </source>
</evidence>
<dbReference type="EMBL" id="CP137640">
    <property type="protein sequence ID" value="WVX79121.1"/>
    <property type="molecule type" value="Genomic_DNA"/>
</dbReference>
<proteinExistence type="predicted"/>
<evidence type="ECO:0000313" key="1">
    <source>
        <dbReference type="EMBL" id="WVX79121.1"/>
    </source>
</evidence>
<reference evidence="1 2" key="1">
    <citation type="submission" date="2023-10" db="EMBL/GenBank/DDBJ databases">
        <title>Niallia locisalis sp.nov. isolated from a salt pond sample.</title>
        <authorList>
            <person name="Li X.-J."/>
            <person name="Dong L."/>
        </authorList>
    </citation>
    <scope>NUCLEOTIDE SEQUENCE [LARGE SCALE GENOMIC DNA]</scope>
    <source>
        <strain evidence="1 2">DSM 29761</strain>
    </source>
</reference>
<dbReference type="RefSeq" id="WP_338448054.1">
    <property type="nucleotide sequence ID" value="NZ_CP137640.1"/>
</dbReference>
<dbReference type="InterPro" id="IPR058870">
    <property type="entry name" value="YuzC"/>
</dbReference>
<name>A0ABZ2C6M2_9BACI</name>
<keyword evidence="2" id="KW-1185">Reference proteome</keyword>
<dbReference type="Proteomes" id="UP001357223">
    <property type="component" value="Chromosome"/>
</dbReference>
<sequence>MYYIQYPILVSPYCYPPGIVNIPVRCIPAYIQAPLQSSHQIQPQRQYQYPEVDIQQFEKSAQSFQQLIKQADLLINRLARSKEFARELMSAAQKSDDKKVNELIKSTGITIKVKTSFTPDGIRIILDNSKLEGHCCQLLIALRW</sequence>
<protein>
    <submittedName>
        <fullName evidence="1">Uncharacterized protein</fullName>
    </submittedName>
</protein>
<accession>A0ABZ2C6M2</accession>
<gene>
    <name evidence="1" type="ORF">R4Z09_17615</name>
</gene>
<dbReference type="Pfam" id="PF26344">
    <property type="entry name" value="YuzC"/>
    <property type="match status" value="1"/>
</dbReference>